<dbReference type="Proteomes" id="UP000803884">
    <property type="component" value="Unassembled WGS sequence"/>
</dbReference>
<evidence type="ECO:0000256" key="1">
    <source>
        <dbReference type="SAM" id="MobiDB-lite"/>
    </source>
</evidence>
<feature type="compositionally biased region" description="Low complexity" evidence="1">
    <location>
        <begin position="323"/>
        <end position="346"/>
    </location>
</feature>
<dbReference type="InterPro" id="IPR023346">
    <property type="entry name" value="Lysozyme-like_dom_sf"/>
</dbReference>
<dbReference type="EMBL" id="JAAQHG020000001">
    <property type="protein sequence ID" value="KAL1591044.1"/>
    <property type="molecule type" value="Genomic_DNA"/>
</dbReference>
<dbReference type="SUPFAM" id="SSF53955">
    <property type="entry name" value="Lysozyme-like"/>
    <property type="match status" value="1"/>
</dbReference>
<organism evidence="2 3">
    <name type="scientific">Cladosporium halotolerans</name>
    <dbReference type="NCBI Taxonomy" id="1052096"/>
    <lineage>
        <taxon>Eukaryota</taxon>
        <taxon>Fungi</taxon>
        <taxon>Dikarya</taxon>
        <taxon>Ascomycota</taxon>
        <taxon>Pezizomycotina</taxon>
        <taxon>Dothideomycetes</taxon>
        <taxon>Dothideomycetidae</taxon>
        <taxon>Cladosporiales</taxon>
        <taxon>Cladosporiaceae</taxon>
        <taxon>Cladosporium</taxon>
    </lineage>
</organism>
<dbReference type="RefSeq" id="XP_069234149.1">
    <property type="nucleotide sequence ID" value="XM_069368644.1"/>
</dbReference>
<feature type="compositionally biased region" description="Polar residues" evidence="1">
    <location>
        <begin position="312"/>
        <end position="322"/>
    </location>
</feature>
<dbReference type="Gene3D" id="1.10.530.10">
    <property type="match status" value="1"/>
</dbReference>
<accession>A0AB34L1Y3</accession>
<evidence type="ECO:0000313" key="2">
    <source>
        <dbReference type="EMBL" id="KAL1591044.1"/>
    </source>
</evidence>
<sequence length="346" mass="36235">MGVSSLMKAAFPLGFISMQPGSDSSVAAGNGTSQKSMVPPGALHKGNDTYTMYSGDGEKGWPGMDQWVDFYSMWEQNEILINKSCDALGYSGVPNPTADEQDGILEAIAAESKESGLDQRFILAIMMQESKGCVRAKSTSSPGDQIHNPGLMQTHNGIGSCNEEGDMQDPCPDSTIKQMITDGVSGTDHGDGLKQVHDKAKGSGAAQYYRASRMYNGGSVDPSGDLGKGCCTKCYASDIANRLTGWVTANHNCDLDGETGWSPLAHIDGSASQSSQTDSSTAANANTANANTAANAGKSTQWDGDDGMWHGNQGNWDNGQWDGSQAANSWSASGSAAGASGSQWKR</sequence>
<comment type="caution">
    <text evidence="2">The sequence shown here is derived from an EMBL/GenBank/DDBJ whole genome shotgun (WGS) entry which is preliminary data.</text>
</comment>
<name>A0AB34L1Y3_9PEZI</name>
<feature type="compositionally biased region" description="Low complexity" evidence="1">
    <location>
        <begin position="270"/>
        <end position="296"/>
    </location>
</feature>
<proteinExistence type="predicted"/>
<reference evidence="2 3" key="1">
    <citation type="journal article" date="2020" name="Microbiol. Resour. Announc.">
        <title>Draft Genome Sequence of a Cladosporium Species Isolated from the Mesophotic Ascidian Didemnum maculosum.</title>
        <authorList>
            <person name="Gioti A."/>
            <person name="Siaperas R."/>
            <person name="Nikolaivits E."/>
            <person name="Le Goff G."/>
            <person name="Ouazzani J."/>
            <person name="Kotoulas G."/>
            <person name="Topakas E."/>
        </authorList>
    </citation>
    <scope>NUCLEOTIDE SEQUENCE [LARGE SCALE GENOMIC DNA]</scope>
    <source>
        <strain evidence="2 3">TM138-S3</strain>
    </source>
</reference>
<keyword evidence="3" id="KW-1185">Reference proteome</keyword>
<protein>
    <submittedName>
        <fullName evidence="2">Uncharacterized protein</fullName>
    </submittedName>
</protein>
<feature type="region of interest" description="Disordered" evidence="1">
    <location>
        <begin position="266"/>
        <end position="346"/>
    </location>
</feature>
<evidence type="ECO:0000313" key="3">
    <source>
        <dbReference type="Proteomes" id="UP000803884"/>
    </source>
</evidence>
<dbReference type="GeneID" id="96001482"/>
<gene>
    <name evidence="2" type="ORF">WHR41_00038</name>
</gene>
<dbReference type="AlphaFoldDB" id="A0AB34L1Y3"/>